<dbReference type="EMBL" id="EQ987466">
    <property type="protein sequence ID" value="EEF23163.1"/>
    <property type="molecule type" value="Genomic_DNA"/>
</dbReference>
<dbReference type="AlphaFoldDB" id="B9TLV1"/>
<proteinExistence type="predicted"/>
<accession>B9TLV1</accession>
<dbReference type="InParanoid" id="B9TLV1"/>
<protein>
    <submittedName>
        <fullName evidence="1">Uncharacterized protein</fullName>
    </submittedName>
</protein>
<organism evidence="1 2">
    <name type="scientific">Ricinus communis</name>
    <name type="common">Castor bean</name>
    <dbReference type="NCBI Taxonomy" id="3988"/>
    <lineage>
        <taxon>Eukaryota</taxon>
        <taxon>Viridiplantae</taxon>
        <taxon>Streptophyta</taxon>
        <taxon>Embryophyta</taxon>
        <taxon>Tracheophyta</taxon>
        <taxon>Spermatophyta</taxon>
        <taxon>Magnoliopsida</taxon>
        <taxon>eudicotyledons</taxon>
        <taxon>Gunneridae</taxon>
        <taxon>Pentapetalae</taxon>
        <taxon>rosids</taxon>
        <taxon>fabids</taxon>
        <taxon>Malpighiales</taxon>
        <taxon>Euphorbiaceae</taxon>
        <taxon>Acalyphoideae</taxon>
        <taxon>Acalypheae</taxon>
        <taxon>Ricinus</taxon>
    </lineage>
</organism>
<dbReference type="Proteomes" id="UP000008311">
    <property type="component" value="Unassembled WGS sequence"/>
</dbReference>
<evidence type="ECO:0000313" key="1">
    <source>
        <dbReference type="EMBL" id="EEF23163.1"/>
    </source>
</evidence>
<sequence>MTDTRTCCDTLTRARQAYLAVAQRAQRVAGLLQELSSKAVWIDFDTALGAIVDDAWGWSQHQFKHIDDLRTRILERAYVTKLGAVEELNGRSAIRTFPFRKDGLPHYAYELRLTGLAALSILPQRHLFDNLTLPRFELPSAVFSPFEAALLSSAIDGQSLALINAMRELQLGVSIVQVARESGAIRPVGIVMETEGIDDTLRMLNDATTLGIAPTPKLEYGEPARSNVLSAVPTDVAEMMHT</sequence>
<gene>
    <name evidence="1" type="ORF">RCOM_1966570</name>
</gene>
<evidence type="ECO:0000313" key="2">
    <source>
        <dbReference type="Proteomes" id="UP000008311"/>
    </source>
</evidence>
<keyword evidence="2" id="KW-1185">Reference proteome</keyword>
<reference evidence="2" key="1">
    <citation type="journal article" date="2010" name="Nat. Biotechnol.">
        <title>Draft genome sequence of the oilseed species Ricinus communis.</title>
        <authorList>
            <person name="Chan A.P."/>
            <person name="Crabtree J."/>
            <person name="Zhao Q."/>
            <person name="Lorenzi H."/>
            <person name="Orvis J."/>
            <person name="Puiu D."/>
            <person name="Melake-Berhan A."/>
            <person name="Jones K.M."/>
            <person name="Redman J."/>
            <person name="Chen G."/>
            <person name="Cahoon E.B."/>
            <person name="Gedil M."/>
            <person name="Stanke M."/>
            <person name="Haas B.J."/>
            <person name="Wortman J.R."/>
            <person name="Fraser-Liggett C.M."/>
            <person name="Ravel J."/>
            <person name="Rabinowicz P.D."/>
        </authorList>
    </citation>
    <scope>NUCLEOTIDE SEQUENCE [LARGE SCALE GENOMIC DNA]</scope>
    <source>
        <strain evidence="2">cv. Hale</strain>
    </source>
</reference>
<name>B9TLV1_RICCO</name>